<comment type="similarity">
    <text evidence="4 21">Belongs to the folylpolyglutamate synthase family.</text>
</comment>
<dbReference type="Proteomes" id="UP001500227">
    <property type="component" value="Unassembled WGS sequence"/>
</dbReference>
<keyword evidence="11 21" id="KW-0067">ATP-binding</keyword>
<proteinExistence type="inferred from homology"/>
<keyword evidence="8 21" id="KW-0436">Ligase</keyword>
<evidence type="ECO:0000256" key="5">
    <source>
        <dbReference type="ARBA" id="ARBA00013023"/>
    </source>
</evidence>
<reference evidence="26" key="1">
    <citation type="journal article" date="2019" name="Int. J. Syst. Evol. Microbiol.">
        <title>The Global Catalogue of Microorganisms (GCM) 10K type strain sequencing project: providing services to taxonomists for standard genome sequencing and annotation.</title>
        <authorList>
            <consortium name="The Broad Institute Genomics Platform"/>
            <consortium name="The Broad Institute Genome Sequencing Center for Infectious Disease"/>
            <person name="Wu L."/>
            <person name="Ma J."/>
        </authorList>
    </citation>
    <scope>NUCLEOTIDE SEQUENCE [LARGE SCALE GENOMIC DNA]</scope>
    <source>
        <strain evidence="26">JCM 18423</strain>
    </source>
</reference>
<evidence type="ECO:0000256" key="6">
    <source>
        <dbReference type="ARBA" id="ARBA00013025"/>
    </source>
</evidence>
<evidence type="ECO:0000256" key="4">
    <source>
        <dbReference type="ARBA" id="ARBA00008276"/>
    </source>
</evidence>
<accession>A0ABP9M7V1</accession>
<protein>
    <recommendedName>
        <fullName evidence="7">Dihydrofolate synthase/folylpolyglutamate synthase</fullName>
        <ecNumber evidence="5">6.3.2.12</ecNumber>
        <ecNumber evidence="6">6.3.2.17</ecNumber>
    </recommendedName>
    <alternativeName>
        <fullName evidence="16">Folylpoly-gamma-glutamate synthetase-dihydrofolate synthetase</fullName>
    </alternativeName>
    <alternativeName>
        <fullName evidence="14">Folylpolyglutamate synthetase</fullName>
    </alternativeName>
    <alternativeName>
        <fullName evidence="15">Tetrahydrofolylpolyglutamate synthase</fullName>
    </alternativeName>
</protein>
<dbReference type="EMBL" id="BAABKD010000011">
    <property type="protein sequence ID" value="GAA5092607.1"/>
    <property type="molecule type" value="Genomic_DNA"/>
</dbReference>
<evidence type="ECO:0000256" key="1">
    <source>
        <dbReference type="ARBA" id="ARBA00002714"/>
    </source>
</evidence>
<dbReference type="RefSeq" id="WP_300647272.1">
    <property type="nucleotide sequence ID" value="NZ_BAABKD010000011.1"/>
</dbReference>
<feature type="region of interest" description="Disordered" evidence="22">
    <location>
        <begin position="389"/>
        <end position="409"/>
    </location>
</feature>
<dbReference type="PIRSF" id="PIRSF001563">
    <property type="entry name" value="Folylpolyglu_synth"/>
    <property type="match status" value="1"/>
</dbReference>
<evidence type="ECO:0000256" key="15">
    <source>
        <dbReference type="ARBA" id="ARBA00030592"/>
    </source>
</evidence>
<comment type="catalytic activity">
    <reaction evidence="17">
        <text>(6S)-5,6,7,8-tetrahydrofolyl-(gamma-L-Glu)(n) + L-glutamate + ATP = (6S)-5,6,7,8-tetrahydrofolyl-(gamma-L-Glu)(n+1) + ADP + phosphate + H(+)</text>
        <dbReference type="Rhea" id="RHEA:10580"/>
        <dbReference type="Rhea" id="RHEA-COMP:14738"/>
        <dbReference type="Rhea" id="RHEA-COMP:14740"/>
        <dbReference type="ChEBI" id="CHEBI:15378"/>
        <dbReference type="ChEBI" id="CHEBI:29985"/>
        <dbReference type="ChEBI" id="CHEBI:30616"/>
        <dbReference type="ChEBI" id="CHEBI:43474"/>
        <dbReference type="ChEBI" id="CHEBI:141005"/>
        <dbReference type="ChEBI" id="CHEBI:456216"/>
        <dbReference type="EC" id="6.3.2.17"/>
    </reaction>
</comment>
<evidence type="ECO:0000313" key="26">
    <source>
        <dbReference type="Proteomes" id="UP001500227"/>
    </source>
</evidence>
<evidence type="ECO:0000256" key="3">
    <source>
        <dbReference type="ARBA" id="ARBA00005150"/>
    </source>
</evidence>
<evidence type="ECO:0000256" key="13">
    <source>
        <dbReference type="ARBA" id="ARBA00022909"/>
    </source>
</evidence>
<comment type="function">
    <text evidence="1">Functions in two distinct reactions of the de novo folate biosynthetic pathway. Catalyzes the addition of a glutamate residue to dihydropteroate (7,8-dihydropteroate or H2Pte) to form dihydrofolate (7,8-dihydrofolate monoglutamate or H2Pte-Glu). Also catalyzes successive additions of L-glutamate to tetrahydrofolate or 10-formyltetrahydrofolate or 5,10-methylenetetrahydrofolate, leading to folylpolyglutamate derivatives.</text>
</comment>
<dbReference type="InterPro" id="IPR013221">
    <property type="entry name" value="Mur_ligase_cen"/>
</dbReference>
<keyword evidence="12" id="KW-0460">Magnesium</keyword>
<dbReference type="PANTHER" id="PTHR11136:SF0">
    <property type="entry name" value="DIHYDROFOLATE SYNTHETASE-RELATED"/>
    <property type="match status" value="1"/>
</dbReference>
<evidence type="ECO:0000256" key="10">
    <source>
        <dbReference type="ARBA" id="ARBA00022741"/>
    </source>
</evidence>
<feature type="compositionally biased region" description="Polar residues" evidence="22">
    <location>
        <begin position="391"/>
        <end position="409"/>
    </location>
</feature>
<comment type="pathway">
    <text evidence="3">Cofactor biosynthesis; tetrahydrofolylpolyglutamate biosynthesis.</text>
</comment>
<evidence type="ECO:0000256" key="19">
    <source>
        <dbReference type="ARBA" id="ARBA00049035"/>
    </source>
</evidence>
<dbReference type="NCBIfam" id="TIGR01499">
    <property type="entry name" value="folC"/>
    <property type="match status" value="1"/>
</dbReference>
<dbReference type="Pfam" id="PF02875">
    <property type="entry name" value="Mur_ligase_C"/>
    <property type="match status" value="1"/>
</dbReference>
<evidence type="ECO:0000256" key="12">
    <source>
        <dbReference type="ARBA" id="ARBA00022842"/>
    </source>
</evidence>
<feature type="domain" description="Mur ligase central" evidence="24">
    <location>
        <begin position="53"/>
        <end position="225"/>
    </location>
</feature>
<dbReference type="SUPFAM" id="SSF53623">
    <property type="entry name" value="MurD-like peptide ligases, catalytic domain"/>
    <property type="match status" value="1"/>
</dbReference>
<evidence type="ECO:0000256" key="2">
    <source>
        <dbReference type="ARBA" id="ARBA00004799"/>
    </source>
</evidence>
<comment type="catalytic activity">
    <reaction evidence="20">
        <text>7,8-dihydropteroate + L-glutamate + ATP = 7,8-dihydrofolate + ADP + phosphate + H(+)</text>
        <dbReference type="Rhea" id="RHEA:23584"/>
        <dbReference type="ChEBI" id="CHEBI:15378"/>
        <dbReference type="ChEBI" id="CHEBI:17839"/>
        <dbReference type="ChEBI" id="CHEBI:29985"/>
        <dbReference type="ChEBI" id="CHEBI:30616"/>
        <dbReference type="ChEBI" id="CHEBI:43474"/>
        <dbReference type="ChEBI" id="CHEBI:57451"/>
        <dbReference type="ChEBI" id="CHEBI:456216"/>
        <dbReference type="EC" id="6.3.2.12"/>
    </reaction>
</comment>
<dbReference type="EC" id="6.3.2.12" evidence="5"/>
<evidence type="ECO:0000259" key="23">
    <source>
        <dbReference type="Pfam" id="PF02875"/>
    </source>
</evidence>
<evidence type="ECO:0000256" key="7">
    <source>
        <dbReference type="ARBA" id="ARBA00019357"/>
    </source>
</evidence>
<dbReference type="InterPro" id="IPR001645">
    <property type="entry name" value="Folylpolyglutamate_synth"/>
</dbReference>
<comment type="catalytic activity">
    <reaction evidence="19">
        <text>(6R)-5,10-methylenetetrahydrofolyl-(gamma-L-Glu)(n) + L-glutamate + ATP = (6R)-5,10-methylenetetrahydrofolyl-(gamma-L-Glu)(n+1) + ADP + phosphate + H(+)</text>
        <dbReference type="Rhea" id="RHEA:51912"/>
        <dbReference type="Rhea" id="RHEA-COMP:13257"/>
        <dbReference type="Rhea" id="RHEA-COMP:13258"/>
        <dbReference type="ChEBI" id="CHEBI:15378"/>
        <dbReference type="ChEBI" id="CHEBI:29985"/>
        <dbReference type="ChEBI" id="CHEBI:30616"/>
        <dbReference type="ChEBI" id="CHEBI:43474"/>
        <dbReference type="ChEBI" id="CHEBI:136572"/>
        <dbReference type="ChEBI" id="CHEBI:456216"/>
        <dbReference type="EC" id="6.3.2.17"/>
    </reaction>
</comment>
<name>A0ABP9M7V1_9BURK</name>
<keyword evidence="9" id="KW-0479">Metal-binding</keyword>
<evidence type="ECO:0000256" key="21">
    <source>
        <dbReference type="PIRNR" id="PIRNR001563"/>
    </source>
</evidence>
<evidence type="ECO:0000256" key="16">
    <source>
        <dbReference type="ARBA" id="ARBA00032510"/>
    </source>
</evidence>
<dbReference type="SUPFAM" id="SSF53244">
    <property type="entry name" value="MurD-like peptide ligases, peptide-binding domain"/>
    <property type="match status" value="1"/>
</dbReference>
<dbReference type="Pfam" id="PF08245">
    <property type="entry name" value="Mur_ligase_M"/>
    <property type="match status" value="1"/>
</dbReference>
<evidence type="ECO:0000256" key="9">
    <source>
        <dbReference type="ARBA" id="ARBA00022723"/>
    </source>
</evidence>
<comment type="caution">
    <text evidence="25">The sequence shown here is derived from an EMBL/GenBank/DDBJ whole genome shotgun (WGS) entry which is preliminary data.</text>
</comment>
<evidence type="ECO:0000313" key="25">
    <source>
        <dbReference type="EMBL" id="GAA5092607.1"/>
    </source>
</evidence>
<keyword evidence="10 21" id="KW-0547">Nucleotide-binding</keyword>
<evidence type="ECO:0000256" key="14">
    <source>
        <dbReference type="ARBA" id="ARBA00030048"/>
    </source>
</evidence>
<comment type="catalytic activity">
    <reaction evidence="18">
        <text>10-formyltetrahydrofolyl-(gamma-L-Glu)(n) + L-glutamate + ATP = 10-formyltetrahydrofolyl-(gamma-L-Glu)(n+1) + ADP + phosphate + H(+)</text>
        <dbReference type="Rhea" id="RHEA:51904"/>
        <dbReference type="Rhea" id="RHEA-COMP:13088"/>
        <dbReference type="Rhea" id="RHEA-COMP:14300"/>
        <dbReference type="ChEBI" id="CHEBI:15378"/>
        <dbReference type="ChEBI" id="CHEBI:29985"/>
        <dbReference type="ChEBI" id="CHEBI:30616"/>
        <dbReference type="ChEBI" id="CHEBI:43474"/>
        <dbReference type="ChEBI" id="CHEBI:134413"/>
        <dbReference type="ChEBI" id="CHEBI:456216"/>
        <dbReference type="EC" id="6.3.2.17"/>
    </reaction>
</comment>
<dbReference type="Gene3D" id="3.40.1190.10">
    <property type="entry name" value="Mur-like, catalytic domain"/>
    <property type="match status" value="1"/>
</dbReference>
<organism evidence="25 26">
    <name type="scientific">Paenalcaligenes hermetiae</name>
    <dbReference type="NCBI Taxonomy" id="1157987"/>
    <lineage>
        <taxon>Bacteria</taxon>
        <taxon>Pseudomonadati</taxon>
        <taxon>Pseudomonadota</taxon>
        <taxon>Betaproteobacteria</taxon>
        <taxon>Burkholderiales</taxon>
        <taxon>Alcaligenaceae</taxon>
        <taxon>Paenalcaligenes</taxon>
    </lineage>
</organism>
<evidence type="ECO:0000256" key="8">
    <source>
        <dbReference type="ARBA" id="ARBA00022598"/>
    </source>
</evidence>
<sequence length="457" mass="49384">MNTTTLDQYSPLSQWLAHLERLHPQVIDMGLERVGKVAQSLGVAQSKALKIVVGGTNGKGSTCAMLEAILLAAGYRVGTYTSPHLVHYNERIRINGAPVEDAVITTQFARIEQARGAISLSYFEFSTLAALTAFMDANVDVMLLEVGLGGRLDAVNVVDADCSIITSVDIDHVEYLGDDREQIGWEKAHIFRADKPAICADPMPPASIARYARQVGADLWQFGVDFNYSGDAQQWAFAGREQRRPALAYPALRGVNQLLNASAVLAALEALRMQLVIPASAVREGLLRAAVPGRMQILPGQPTVILDVAHNPHAAGALAQNLQQMPYQPHAKTIAVVGMLKDKDAKAVIQRLAPWVDIWLCASLSGPRALMAEELSELVNQVVQAPDIDDNTGSTALSPGVRSSQPRVDKSTVQIQSCTDMVQAFVKAQEIAQLNDRILVFGSFFAVGPVLTHLGRL</sequence>
<gene>
    <name evidence="25" type="primary">folC</name>
    <name evidence="25" type="ORF">GCM10023337_20180</name>
</gene>
<keyword evidence="26" id="KW-1185">Reference proteome</keyword>
<evidence type="ECO:0000256" key="17">
    <source>
        <dbReference type="ARBA" id="ARBA00047493"/>
    </source>
</evidence>
<evidence type="ECO:0000256" key="22">
    <source>
        <dbReference type="SAM" id="MobiDB-lite"/>
    </source>
</evidence>
<keyword evidence="13" id="KW-0289">Folate biosynthesis</keyword>
<evidence type="ECO:0000256" key="11">
    <source>
        <dbReference type="ARBA" id="ARBA00022840"/>
    </source>
</evidence>
<comment type="pathway">
    <text evidence="2">Cofactor biosynthesis; tetrahydrofolate biosynthesis; 7,8-dihydrofolate from 2-amino-4-hydroxy-6-hydroxymethyl-7,8-dihydropteridine diphosphate and 4-aminobenzoate: step 2/2.</text>
</comment>
<dbReference type="InterPro" id="IPR036565">
    <property type="entry name" value="Mur-like_cat_sf"/>
</dbReference>
<dbReference type="InterPro" id="IPR004101">
    <property type="entry name" value="Mur_ligase_C"/>
</dbReference>
<dbReference type="InterPro" id="IPR036615">
    <property type="entry name" value="Mur_ligase_C_dom_sf"/>
</dbReference>
<feature type="domain" description="Mur ligase C-terminal" evidence="23">
    <location>
        <begin position="293"/>
        <end position="444"/>
    </location>
</feature>
<dbReference type="PANTHER" id="PTHR11136">
    <property type="entry name" value="FOLYLPOLYGLUTAMATE SYNTHASE-RELATED"/>
    <property type="match status" value="1"/>
</dbReference>
<dbReference type="Gene3D" id="3.90.190.20">
    <property type="entry name" value="Mur ligase, C-terminal domain"/>
    <property type="match status" value="1"/>
</dbReference>
<dbReference type="EC" id="6.3.2.17" evidence="6"/>
<evidence type="ECO:0000259" key="24">
    <source>
        <dbReference type="Pfam" id="PF08245"/>
    </source>
</evidence>
<evidence type="ECO:0000256" key="20">
    <source>
        <dbReference type="ARBA" id="ARBA00049161"/>
    </source>
</evidence>
<evidence type="ECO:0000256" key="18">
    <source>
        <dbReference type="ARBA" id="ARBA00047808"/>
    </source>
</evidence>
<dbReference type="NCBIfam" id="NF008101">
    <property type="entry name" value="PRK10846.1"/>
    <property type="match status" value="1"/>
</dbReference>